<dbReference type="Gene3D" id="2.160.10.10">
    <property type="entry name" value="Hexapeptide repeat proteins"/>
    <property type="match status" value="1"/>
</dbReference>
<evidence type="ECO:0000313" key="9">
    <source>
        <dbReference type="Proteomes" id="UP000253769"/>
    </source>
</evidence>
<proteinExistence type="inferred from homology"/>
<dbReference type="GO" id="GO:0005737">
    <property type="term" value="C:cytoplasm"/>
    <property type="evidence" value="ECO:0007669"/>
    <property type="project" value="UniProtKB-SubCell"/>
</dbReference>
<comment type="similarity">
    <text evidence="6">Belongs to the transferase hexapeptide repeat family. LpxA subfamily.</text>
</comment>
<dbReference type="NCBIfam" id="NF003657">
    <property type="entry name" value="PRK05289.1"/>
    <property type="match status" value="1"/>
</dbReference>
<evidence type="ECO:0000313" key="8">
    <source>
        <dbReference type="EMBL" id="RDE18523.1"/>
    </source>
</evidence>
<comment type="pathway">
    <text evidence="6">Glycolipid biosynthesis; lipid IV(A) biosynthesis; lipid IV(A) from (3R)-3-hydroxytetradecanoyl-[acyl-carrier-protein] and UDP-N-acetyl-alpha-D-glucosamine: step 1/6.</text>
</comment>
<comment type="function">
    <text evidence="6">Involved in the biosynthesis of lipid A, a phosphorylated glycolipid that anchors the lipopolysaccharide to the outer membrane of the cell.</text>
</comment>
<comment type="caution">
    <text evidence="8">The sequence shown here is derived from an EMBL/GenBank/DDBJ whole genome shotgun (WGS) entry which is preliminary data.</text>
</comment>
<dbReference type="InterPro" id="IPR029098">
    <property type="entry name" value="Acetyltransf_C"/>
</dbReference>
<dbReference type="Gene3D" id="1.20.1180.10">
    <property type="entry name" value="Udp N-acetylglucosamine O-acyltransferase, C-terminal domain"/>
    <property type="match status" value="1"/>
</dbReference>
<dbReference type="PANTHER" id="PTHR43480:SF1">
    <property type="entry name" value="ACYL-[ACYL-CARRIER-PROTEIN]--UDP-N-ACETYLGLUCOSAMINE O-ACYLTRANSFERASE, MITOCHONDRIAL-RELATED"/>
    <property type="match status" value="1"/>
</dbReference>
<keyword evidence="6" id="KW-0963">Cytoplasm</keyword>
<keyword evidence="2 6" id="KW-0441">Lipid A biosynthesis</keyword>
<dbReference type="GO" id="GO:0008780">
    <property type="term" value="F:acyl-[acyl-carrier-protein]-UDP-N-acetylglucosamine O-acyltransferase activity"/>
    <property type="evidence" value="ECO:0007669"/>
    <property type="project" value="UniProtKB-UniRule"/>
</dbReference>
<dbReference type="InterPro" id="IPR010137">
    <property type="entry name" value="Lipid_A_LpxA"/>
</dbReference>
<keyword evidence="5 6" id="KW-0012">Acyltransferase</keyword>
<keyword evidence="3 6" id="KW-0808">Transferase</keyword>
<dbReference type="Pfam" id="PF00132">
    <property type="entry name" value="Hexapep"/>
    <property type="match status" value="2"/>
</dbReference>
<dbReference type="GO" id="GO:0016020">
    <property type="term" value="C:membrane"/>
    <property type="evidence" value="ECO:0007669"/>
    <property type="project" value="GOC"/>
</dbReference>
<comment type="subunit">
    <text evidence="6">Homotrimer.</text>
</comment>
<keyword evidence="6" id="KW-0677">Repeat</keyword>
<keyword evidence="1 6" id="KW-0444">Lipid biosynthesis</keyword>
<dbReference type="OrthoDB" id="9807278at2"/>
<feature type="domain" description="UDP N-acetylglucosamine O-acyltransferase C-terminal" evidence="7">
    <location>
        <begin position="174"/>
        <end position="255"/>
    </location>
</feature>
<dbReference type="PANTHER" id="PTHR43480">
    <property type="entry name" value="ACYL-[ACYL-CARRIER-PROTEIN]--UDP-N-ACETYLGLUCOSAMINE O-ACYLTRANSFERASE"/>
    <property type="match status" value="1"/>
</dbReference>
<dbReference type="EC" id="2.3.1.129" evidence="6"/>
<sequence length="256" mass="27549">MIHSQAIIDPSAQIADDVEVGPWTQIGAGVVIESGCRIASHVVINGPTRIGRNNQIFQFASVGEACQDKKYAGEPTELIIGDNNVIRESCTLHRGTVQDEGITRIGSGNLLMVNVHVAHDCRIGDNTIVANNVALAGHVHVDDFAIVGGQTGVHQFCRIGAHAMCGAASMITKDVPAYVMASGNLAKPHGINSEGLKRRGFSPEALRALKQAYRLVYRQGLKLEQAIAELDDLQRQYPEVALLAQSLRDSTRGIIR</sequence>
<dbReference type="Proteomes" id="UP000253769">
    <property type="component" value="Unassembled WGS sequence"/>
</dbReference>
<evidence type="ECO:0000256" key="5">
    <source>
        <dbReference type="ARBA" id="ARBA00023315"/>
    </source>
</evidence>
<evidence type="ECO:0000256" key="1">
    <source>
        <dbReference type="ARBA" id="ARBA00022516"/>
    </source>
</evidence>
<keyword evidence="9" id="KW-1185">Reference proteome</keyword>
<evidence type="ECO:0000256" key="6">
    <source>
        <dbReference type="HAMAP-Rule" id="MF_00387"/>
    </source>
</evidence>
<reference evidence="8 9" key="1">
    <citation type="submission" date="2018-07" db="EMBL/GenBank/DDBJ databases">
        <title>Motiliproteus coralliicola sp. nov., a bacterium isolated from Coral.</title>
        <authorList>
            <person name="Wang G."/>
        </authorList>
    </citation>
    <scope>NUCLEOTIDE SEQUENCE [LARGE SCALE GENOMIC DNA]</scope>
    <source>
        <strain evidence="8 9">C34</strain>
    </source>
</reference>
<dbReference type="InterPro" id="IPR037157">
    <property type="entry name" value="Acetyltransf_C_sf"/>
</dbReference>
<dbReference type="HAMAP" id="MF_00387">
    <property type="entry name" value="LpxA"/>
    <property type="match status" value="1"/>
</dbReference>
<dbReference type="SUPFAM" id="SSF51161">
    <property type="entry name" value="Trimeric LpxA-like enzymes"/>
    <property type="match status" value="1"/>
</dbReference>
<comment type="catalytic activity">
    <reaction evidence="6">
        <text>a (3R)-hydroxyacyl-[ACP] + UDP-N-acetyl-alpha-D-glucosamine = a UDP-3-O-[(3R)-3-hydroxyacyl]-N-acetyl-alpha-D-glucosamine + holo-[ACP]</text>
        <dbReference type="Rhea" id="RHEA:67812"/>
        <dbReference type="Rhea" id="RHEA-COMP:9685"/>
        <dbReference type="Rhea" id="RHEA-COMP:9945"/>
        <dbReference type="ChEBI" id="CHEBI:57705"/>
        <dbReference type="ChEBI" id="CHEBI:64479"/>
        <dbReference type="ChEBI" id="CHEBI:78827"/>
        <dbReference type="ChEBI" id="CHEBI:173225"/>
        <dbReference type="EC" id="2.3.1.129"/>
    </reaction>
</comment>
<evidence type="ECO:0000256" key="3">
    <source>
        <dbReference type="ARBA" id="ARBA00022679"/>
    </source>
</evidence>
<protein>
    <recommendedName>
        <fullName evidence="6">Acyl-[acyl-carrier-protein]--UDP-N-acetylglucosamine O-acyltransferase</fullName>
        <shortName evidence="6">UDP-N-acetylglucosamine acyltransferase</shortName>
        <ecNumber evidence="6">2.3.1.129</ecNumber>
    </recommendedName>
</protein>
<dbReference type="NCBIfam" id="TIGR01852">
    <property type="entry name" value="lipid_A_lpxA"/>
    <property type="match status" value="1"/>
</dbReference>
<comment type="subcellular location">
    <subcellularLocation>
        <location evidence="6">Cytoplasm</location>
    </subcellularLocation>
</comment>
<organism evidence="8 9">
    <name type="scientific">Motiliproteus coralliicola</name>
    <dbReference type="NCBI Taxonomy" id="2283196"/>
    <lineage>
        <taxon>Bacteria</taxon>
        <taxon>Pseudomonadati</taxon>
        <taxon>Pseudomonadota</taxon>
        <taxon>Gammaproteobacteria</taxon>
        <taxon>Oceanospirillales</taxon>
        <taxon>Oceanospirillaceae</taxon>
        <taxon>Motiliproteus</taxon>
    </lineage>
</organism>
<keyword evidence="4 6" id="KW-0443">Lipid metabolism</keyword>
<dbReference type="CDD" id="cd03351">
    <property type="entry name" value="LbH_UDP-GlcNAc_AT"/>
    <property type="match status" value="1"/>
</dbReference>
<dbReference type="PIRSF" id="PIRSF000456">
    <property type="entry name" value="UDP-GlcNAc_acltr"/>
    <property type="match status" value="1"/>
</dbReference>
<dbReference type="EMBL" id="QQOH01000005">
    <property type="protein sequence ID" value="RDE18523.1"/>
    <property type="molecule type" value="Genomic_DNA"/>
</dbReference>
<dbReference type="InterPro" id="IPR001451">
    <property type="entry name" value="Hexapep"/>
</dbReference>
<evidence type="ECO:0000256" key="2">
    <source>
        <dbReference type="ARBA" id="ARBA00022556"/>
    </source>
</evidence>
<evidence type="ECO:0000256" key="4">
    <source>
        <dbReference type="ARBA" id="ARBA00023098"/>
    </source>
</evidence>
<accession>A0A369WB45</accession>
<name>A0A369WB45_9GAMM</name>
<dbReference type="InterPro" id="IPR011004">
    <property type="entry name" value="Trimer_LpxA-like_sf"/>
</dbReference>
<dbReference type="GO" id="GO:0009245">
    <property type="term" value="P:lipid A biosynthetic process"/>
    <property type="evidence" value="ECO:0007669"/>
    <property type="project" value="UniProtKB-UniRule"/>
</dbReference>
<evidence type="ECO:0000259" key="7">
    <source>
        <dbReference type="Pfam" id="PF13720"/>
    </source>
</evidence>
<gene>
    <name evidence="6" type="primary">lpxA</name>
    <name evidence="8" type="ORF">DV711_17945</name>
</gene>
<dbReference type="Pfam" id="PF13720">
    <property type="entry name" value="Acetyltransf_11"/>
    <property type="match status" value="1"/>
</dbReference>
<dbReference type="UniPathway" id="UPA00359">
    <property type="reaction ID" value="UER00477"/>
</dbReference>
<dbReference type="AlphaFoldDB" id="A0A369WB45"/>
<dbReference type="RefSeq" id="WP_114697102.1">
    <property type="nucleotide sequence ID" value="NZ_QQOH01000005.1"/>
</dbReference>